<sequence length="48" mass="4943">MATATGADAYPLELMSRADEQLYRAKTTRNAVGAGALPPGEPEPQPAG</sequence>
<feature type="compositionally biased region" description="Pro residues" evidence="1">
    <location>
        <begin position="39"/>
        <end position="48"/>
    </location>
</feature>
<dbReference type="EMBL" id="JASNFN010000035">
    <property type="protein sequence ID" value="MDP5185000.1"/>
    <property type="molecule type" value="Genomic_DNA"/>
</dbReference>
<keyword evidence="3" id="KW-1185">Reference proteome</keyword>
<organism evidence="2 3">
    <name type="scientific">Blastococcus carthaginiensis</name>
    <dbReference type="NCBI Taxonomy" id="3050034"/>
    <lineage>
        <taxon>Bacteria</taxon>
        <taxon>Bacillati</taxon>
        <taxon>Actinomycetota</taxon>
        <taxon>Actinomycetes</taxon>
        <taxon>Geodermatophilales</taxon>
        <taxon>Geodermatophilaceae</taxon>
        <taxon>Blastococcus</taxon>
    </lineage>
</organism>
<proteinExistence type="predicted"/>
<evidence type="ECO:0008006" key="4">
    <source>
        <dbReference type="Google" id="ProtNLM"/>
    </source>
</evidence>
<accession>A0ABT9IHE4</accession>
<dbReference type="Proteomes" id="UP001233673">
    <property type="component" value="Unassembled WGS sequence"/>
</dbReference>
<feature type="region of interest" description="Disordered" evidence="1">
    <location>
        <begin position="27"/>
        <end position="48"/>
    </location>
</feature>
<dbReference type="RefSeq" id="WP_306001536.1">
    <property type="nucleotide sequence ID" value="NZ_JASNFN010000035.1"/>
</dbReference>
<name>A0ABT9IHE4_9ACTN</name>
<evidence type="ECO:0000313" key="2">
    <source>
        <dbReference type="EMBL" id="MDP5185000.1"/>
    </source>
</evidence>
<protein>
    <recommendedName>
        <fullName evidence="4">GGDEF domain-containing protein</fullName>
    </recommendedName>
</protein>
<gene>
    <name evidence="2" type="ORF">QOZ88_20390</name>
</gene>
<evidence type="ECO:0000256" key="1">
    <source>
        <dbReference type="SAM" id="MobiDB-lite"/>
    </source>
</evidence>
<comment type="caution">
    <text evidence="2">The sequence shown here is derived from an EMBL/GenBank/DDBJ whole genome shotgun (WGS) entry which is preliminary data.</text>
</comment>
<evidence type="ECO:0000313" key="3">
    <source>
        <dbReference type="Proteomes" id="UP001233673"/>
    </source>
</evidence>
<reference evidence="3" key="1">
    <citation type="submission" date="2023-05" db="EMBL/GenBank/DDBJ databases">
        <title>Draft genome of Pseudofrankia sp. BMG5.37.</title>
        <authorList>
            <person name="Gtari M."/>
            <person name="Ghodhbane F."/>
            <person name="Sbissi I."/>
        </authorList>
    </citation>
    <scope>NUCLEOTIDE SEQUENCE [LARGE SCALE GENOMIC DNA]</scope>
    <source>
        <strain evidence="3">BMG 814</strain>
    </source>
</reference>